<dbReference type="GeneID" id="63689961"/>
<evidence type="ECO:0000256" key="6">
    <source>
        <dbReference type="ARBA" id="ARBA00022679"/>
    </source>
</evidence>
<dbReference type="EMBL" id="JH795859">
    <property type="protein sequence ID" value="EJU03764.1"/>
    <property type="molecule type" value="Genomic_DNA"/>
</dbReference>
<dbReference type="CDD" id="cd04188">
    <property type="entry name" value="DPG_synthase"/>
    <property type="match status" value="1"/>
</dbReference>
<sequence length="349" mass="38367">MWLPIIIAFILISLSSLYIILFILSSRILPPSPSELTFLTASSPNPQPLPSLSSPASCALSVIIPAYNEVLRLPKMLDEAIPYLEEHHSSRAARAAEEELQASEPVEDHPVVQGQEGYEILIVDDGSKDATTASALSYASAHPTIPIRVVTLEKNRGKGGAVKHGVLHSRGARILFVDADGATKFEDLRRVWKECARLERVGAGYACVVGSRAHLVGTDAVVKRSLIRNILMHGLHTILRTLGVGFVQDTQCGFKLFSRPLAQLLFPAQHVTHWMFDVELLILCSMLRAPVAEVPVGWHEVGGSKIRLVWDSLGMLKDLLVVRANYALGTWRVPRMPRMPKGEMNGRAK</sequence>
<dbReference type="RefSeq" id="XP_040630658.1">
    <property type="nucleotide sequence ID" value="XM_040774899.1"/>
</dbReference>
<evidence type="ECO:0000313" key="15">
    <source>
        <dbReference type="EMBL" id="EJU03764.1"/>
    </source>
</evidence>
<name>M5G524_DACPD</name>
<dbReference type="GO" id="GO:0004581">
    <property type="term" value="F:dolichyl-phosphate beta-glucosyltransferase activity"/>
    <property type="evidence" value="ECO:0007669"/>
    <property type="project" value="UniProtKB-EC"/>
</dbReference>
<dbReference type="OrthoDB" id="3784at2759"/>
<evidence type="ECO:0000256" key="11">
    <source>
        <dbReference type="ARBA" id="ARBA00023136"/>
    </source>
</evidence>
<evidence type="ECO:0000256" key="13">
    <source>
        <dbReference type="SAM" id="Phobius"/>
    </source>
</evidence>
<dbReference type="SUPFAM" id="SSF53448">
    <property type="entry name" value="Nucleotide-diphospho-sugar transferases"/>
    <property type="match status" value="1"/>
</dbReference>
<evidence type="ECO:0000256" key="8">
    <source>
        <dbReference type="ARBA" id="ARBA00022824"/>
    </source>
</evidence>
<dbReference type="EC" id="2.4.1.117" evidence="4"/>
<dbReference type="OMA" id="HMVNTDA"/>
<comment type="pathway">
    <text evidence="2">Protein modification; protein glycosylation.</text>
</comment>
<organism evidence="15 16">
    <name type="scientific">Dacryopinax primogenitus (strain DJM 731)</name>
    <name type="common">Brown rot fungus</name>
    <dbReference type="NCBI Taxonomy" id="1858805"/>
    <lineage>
        <taxon>Eukaryota</taxon>
        <taxon>Fungi</taxon>
        <taxon>Dikarya</taxon>
        <taxon>Basidiomycota</taxon>
        <taxon>Agaricomycotina</taxon>
        <taxon>Dacrymycetes</taxon>
        <taxon>Dacrymycetales</taxon>
        <taxon>Dacrymycetaceae</taxon>
        <taxon>Dacryopinax</taxon>
    </lineage>
</organism>
<dbReference type="PANTHER" id="PTHR10859:SF91">
    <property type="entry name" value="DOLICHYL-PHOSPHATE BETA-GLUCOSYLTRANSFERASE"/>
    <property type="match status" value="1"/>
</dbReference>
<dbReference type="InterPro" id="IPR035518">
    <property type="entry name" value="DPG_synthase"/>
</dbReference>
<comment type="subcellular location">
    <subcellularLocation>
        <location evidence="1">Endoplasmic reticulum membrane</location>
        <topology evidence="1">Single-pass membrane protein</topology>
    </subcellularLocation>
</comment>
<keyword evidence="16" id="KW-1185">Reference proteome</keyword>
<dbReference type="Proteomes" id="UP000030653">
    <property type="component" value="Unassembled WGS sequence"/>
</dbReference>
<keyword evidence="8" id="KW-0256">Endoplasmic reticulum</keyword>
<evidence type="ECO:0000256" key="12">
    <source>
        <dbReference type="ARBA" id="ARBA00045097"/>
    </source>
</evidence>
<protein>
    <recommendedName>
        <fullName evidence="4">dolichyl-phosphate beta-glucosyltransferase</fullName>
        <ecNumber evidence="4">2.4.1.117</ecNumber>
    </recommendedName>
</protein>
<keyword evidence="7 13" id="KW-0812">Transmembrane</keyword>
<evidence type="ECO:0000256" key="5">
    <source>
        <dbReference type="ARBA" id="ARBA00022676"/>
    </source>
</evidence>
<comment type="catalytic activity">
    <reaction evidence="12">
        <text>a di-trans,poly-cis-dolichyl phosphate + UDP-alpha-D-glucose = a di-trans,poly-cis-dolichyl beta-D-glucosyl phosphate + UDP</text>
        <dbReference type="Rhea" id="RHEA:15401"/>
        <dbReference type="Rhea" id="RHEA-COMP:19498"/>
        <dbReference type="Rhea" id="RHEA-COMP:19502"/>
        <dbReference type="ChEBI" id="CHEBI:57525"/>
        <dbReference type="ChEBI" id="CHEBI:57683"/>
        <dbReference type="ChEBI" id="CHEBI:58223"/>
        <dbReference type="ChEBI" id="CHEBI:58885"/>
        <dbReference type="EC" id="2.4.1.117"/>
    </reaction>
    <physiologicalReaction direction="left-to-right" evidence="12">
        <dbReference type="Rhea" id="RHEA:15402"/>
    </physiologicalReaction>
</comment>
<evidence type="ECO:0000256" key="9">
    <source>
        <dbReference type="ARBA" id="ARBA00022968"/>
    </source>
</evidence>
<keyword evidence="9" id="KW-0735">Signal-anchor</keyword>
<dbReference type="Pfam" id="PF00535">
    <property type="entry name" value="Glycos_transf_2"/>
    <property type="match status" value="1"/>
</dbReference>
<comment type="similarity">
    <text evidence="3">Belongs to the glycosyltransferase 2 family.</text>
</comment>
<dbReference type="GO" id="GO:0005789">
    <property type="term" value="C:endoplasmic reticulum membrane"/>
    <property type="evidence" value="ECO:0007669"/>
    <property type="project" value="UniProtKB-SubCell"/>
</dbReference>
<dbReference type="HOGENOM" id="CLU_033536_9_1_1"/>
<feature type="domain" description="Glycosyltransferase 2-like" evidence="14">
    <location>
        <begin position="115"/>
        <end position="208"/>
    </location>
</feature>
<accession>M5G524</accession>
<dbReference type="AlphaFoldDB" id="M5G524"/>
<evidence type="ECO:0000256" key="1">
    <source>
        <dbReference type="ARBA" id="ARBA00004389"/>
    </source>
</evidence>
<dbReference type="STRING" id="1858805.M5G524"/>
<proteinExistence type="inferred from homology"/>
<keyword evidence="6" id="KW-0808">Transferase</keyword>
<dbReference type="InterPro" id="IPR029044">
    <property type="entry name" value="Nucleotide-diphossugar_trans"/>
</dbReference>
<evidence type="ECO:0000256" key="3">
    <source>
        <dbReference type="ARBA" id="ARBA00006739"/>
    </source>
</evidence>
<evidence type="ECO:0000256" key="4">
    <source>
        <dbReference type="ARBA" id="ARBA00012583"/>
    </source>
</evidence>
<feature type="transmembrane region" description="Helical" evidence="13">
    <location>
        <begin position="6"/>
        <end position="24"/>
    </location>
</feature>
<evidence type="ECO:0000259" key="14">
    <source>
        <dbReference type="Pfam" id="PF00535"/>
    </source>
</evidence>
<dbReference type="GO" id="GO:0006487">
    <property type="term" value="P:protein N-linked glycosylation"/>
    <property type="evidence" value="ECO:0007669"/>
    <property type="project" value="TreeGrafter"/>
</dbReference>
<evidence type="ECO:0000256" key="7">
    <source>
        <dbReference type="ARBA" id="ARBA00022692"/>
    </source>
</evidence>
<evidence type="ECO:0000256" key="10">
    <source>
        <dbReference type="ARBA" id="ARBA00022989"/>
    </source>
</evidence>
<reference evidence="15 16" key="1">
    <citation type="journal article" date="2012" name="Science">
        <title>The Paleozoic origin of enzymatic lignin decomposition reconstructed from 31 fungal genomes.</title>
        <authorList>
            <person name="Floudas D."/>
            <person name="Binder M."/>
            <person name="Riley R."/>
            <person name="Barry K."/>
            <person name="Blanchette R.A."/>
            <person name="Henrissat B."/>
            <person name="Martinez A.T."/>
            <person name="Otillar R."/>
            <person name="Spatafora J.W."/>
            <person name="Yadav J.S."/>
            <person name="Aerts A."/>
            <person name="Benoit I."/>
            <person name="Boyd A."/>
            <person name="Carlson A."/>
            <person name="Copeland A."/>
            <person name="Coutinho P.M."/>
            <person name="de Vries R.P."/>
            <person name="Ferreira P."/>
            <person name="Findley K."/>
            <person name="Foster B."/>
            <person name="Gaskell J."/>
            <person name="Glotzer D."/>
            <person name="Gorecki P."/>
            <person name="Heitman J."/>
            <person name="Hesse C."/>
            <person name="Hori C."/>
            <person name="Igarashi K."/>
            <person name="Jurgens J.A."/>
            <person name="Kallen N."/>
            <person name="Kersten P."/>
            <person name="Kohler A."/>
            <person name="Kuees U."/>
            <person name="Kumar T.K.A."/>
            <person name="Kuo A."/>
            <person name="LaButti K."/>
            <person name="Larrondo L.F."/>
            <person name="Lindquist E."/>
            <person name="Ling A."/>
            <person name="Lombard V."/>
            <person name="Lucas S."/>
            <person name="Lundell T."/>
            <person name="Martin R."/>
            <person name="McLaughlin D.J."/>
            <person name="Morgenstern I."/>
            <person name="Morin E."/>
            <person name="Murat C."/>
            <person name="Nagy L.G."/>
            <person name="Nolan M."/>
            <person name="Ohm R.A."/>
            <person name="Patyshakuliyeva A."/>
            <person name="Rokas A."/>
            <person name="Ruiz-Duenas F.J."/>
            <person name="Sabat G."/>
            <person name="Salamov A."/>
            <person name="Samejima M."/>
            <person name="Schmutz J."/>
            <person name="Slot J.C."/>
            <person name="St John F."/>
            <person name="Stenlid J."/>
            <person name="Sun H."/>
            <person name="Sun S."/>
            <person name="Syed K."/>
            <person name="Tsang A."/>
            <person name="Wiebenga A."/>
            <person name="Young D."/>
            <person name="Pisabarro A."/>
            <person name="Eastwood D.C."/>
            <person name="Martin F."/>
            <person name="Cullen D."/>
            <person name="Grigoriev I.V."/>
            <person name="Hibbett D.S."/>
        </authorList>
    </citation>
    <scope>NUCLEOTIDE SEQUENCE [LARGE SCALE GENOMIC DNA]</scope>
    <source>
        <strain evidence="15 16">DJM-731 SS1</strain>
    </source>
</reference>
<keyword evidence="11 13" id="KW-0472">Membrane</keyword>
<dbReference type="InterPro" id="IPR001173">
    <property type="entry name" value="Glyco_trans_2-like"/>
</dbReference>
<gene>
    <name evidence="15" type="ORF">DACRYDRAFT_49430</name>
</gene>
<keyword evidence="10 13" id="KW-1133">Transmembrane helix</keyword>
<dbReference type="Gene3D" id="3.90.550.10">
    <property type="entry name" value="Spore Coat Polysaccharide Biosynthesis Protein SpsA, Chain A"/>
    <property type="match status" value="1"/>
</dbReference>
<evidence type="ECO:0000313" key="16">
    <source>
        <dbReference type="Proteomes" id="UP000030653"/>
    </source>
</evidence>
<dbReference type="PANTHER" id="PTHR10859">
    <property type="entry name" value="GLYCOSYL TRANSFERASE"/>
    <property type="match status" value="1"/>
</dbReference>
<keyword evidence="5" id="KW-0328">Glycosyltransferase</keyword>
<evidence type="ECO:0000256" key="2">
    <source>
        <dbReference type="ARBA" id="ARBA00004922"/>
    </source>
</evidence>